<evidence type="ECO:0000313" key="6">
    <source>
        <dbReference type="EMBL" id="MFC4331018.1"/>
    </source>
</evidence>
<dbReference type="CDD" id="cd07377">
    <property type="entry name" value="WHTH_GntR"/>
    <property type="match status" value="1"/>
</dbReference>
<dbReference type="SMART" id="SM00345">
    <property type="entry name" value="HTH_GNTR"/>
    <property type="match status" value="1"/>
</dbReference>
<dbReference type="EMBL" id="JBHSDP010000024">
    <property type="protein sequence ID" value="MFC4331018.1"/>
    <property type="molecule type" value="Genomic_DNA"/>
</dbReference>
<organism evidence="6 7">
    <name type="scientific">Streptomyces andamanensis</name>
    <dbReference type="NCBI Taxonomy" id="1565035"/>
    <lineage>
        <taxon>Bacteria</taxon>
        <taxon>Bacillati</taxon>
        <taxon>Actinomycetota</taxon>
        <taxon>Actinomycetes</taxon>
        <taxon>Kitasatosporales</taxon>
        <taxon>Streptomycetaceae</taxon>
        <taxon>Streptomyces</taxon>
    </lineage>
</organism>
<dbReference type="PROSITE" id="PS50949">
    <property type="entry name" value="HTH_GNTR"/>
    <property type="match status" value="1"/>
</dbReference>
<reference evidence="7" key="1">
    <citation type="journal article" date="2019" name="Int. J. Syst. Evol. Microbiol.">
        <title>The Global Catalogue of Microorganisms (GCM) 10K type strain sequencing project: providing services to taxonomists for standard genome sequencing and annotation.</title>
        <authorList>
            <consortium name="The Broad Institute Genomics Platform"/>
            <consortium name="The Broad Institute Genome Sequencing Center for Infectious Disease"/>
            <person name="Wu L."/>
            <person name="Ma J."/>
        </authorList>
    </citation>
    <scope>NUCLEOTIDE SEQUENCE [LARGE SCALE GENOMIC DNA]</scope>
    <source>
        <strain evidence="7">PCU 347</strain>
    </source>
</reference>
<sequence length="273" mass="28780">MSGAEEDSGPGRAPAPAAGRRIPAEWVSSRPRAERARQVADVLRQRITSGARTGDVLPDERTLGAQLGASRNAVREALALLRDEGLVSRRRGVGTVVETPKYGHGLDRLAGLAETLTGHGTVTNEVRSAGLLAAPPDAITERLELPPGAPVVCVERLRRLDGLPLSLDTSYLPAGIGRRVLDGDLAGRDVFALIEEATGCLLGRAELAVHAVNADPGTAGLLQVPAGSAVFAIERLTRLADGRPVDAESLRIRADRMTLHATVHRNRAPAADR</sequence>
<dbReference type="Gene3D" id="1.10.10.10">
    <property type="entry name" value="Winged helix-like DNA-binding domain superfamily/Winged helix DNA-binding domain"/>
    <property type="match status" value="1"/>
</dbReference>
<dbReference type="RefSeq" id="WP_078509892.1">
    <property type="nucleotide sequence ID" value="NZ_JBHSDP010000024.1"/>
</dbReference>
<dbReference type="SUPFAM" id="SSF64288">
    <property type="entry name" value="Chorismate lyase-like"/>
    <property type="match status" value="1"/>
</dbReference>
<dbReference type="PANTHER" id="PTHR44846">
    <property type="entry name" value="MANNOSYL-D-GLYCERATE TRANSPORT/METABOLISM SYSTEM REPRESSOR MNGR-RELATED"/>
    <property type="match status" value="1"/>
</dbReference>
<dbReference type="Proteomes" id="UP001595824">
    <property type="component" value="Unassembled WGS sequence"/>
</dbReference>
<protein>
    <submittedName>
        <fullName evidence="6">GntR family transcriptional regulator</fullName>
    </submittedName>
</protein>
<accession>A0ABV8TJZ2</accession>
<dbReference type="InterPro" id="IPR050679">
    <property type="entry name" value="Bact_HTH_transcr_reg"/>
</dbReference>
<feature type="region of interest" description="Disordered" evidence="4">
    <location>
        <begin position="1"/>
        <end position="35"/>
    </location>
</feature>
<dbReference type="Pfam" id="PF07702">
    <property type="entry name" value="UTRA"/>
    <property type="match status" value="1"/>
</dbReference>
<evidence type="ECO:0000256" key="1">
    <source>
        <dbReference type="ARBA" id="ARBA00023015"/>
    </source>
</evidence>
<dbReference type="SMART" id="SM00866">
    <property type="entry name" value="UTRA"/>
    <property type="match status" value="1"/>
</dbReference>
<dbReference type="InterPro" id="IPR028978">
    <property type="entry name" value="Chorismate_lyase_/UTRA_dom_sf"/>
</dbReference>
<dbReference type="Gene3D" id="3.40.1410.10">
    <property type="entry name" value="Chorismate lyase-like"/>
    <property type="match status" value="1"/>
</dbReference>
<dbReference type="InterPro" id="IPR011663">
    <property type="entry name" value="UTRA"/>
</dbReference>
<keyword evidence="2" id="KW-0238">DNA-binding</keyword>
<evidence type="ECO:0000313" key="7">
    <source>
        <dbReference type="Proteomes" id="UP001595824"/>
    </source>
</evidence>
<dbReference type="InterPro" id="IPR036388">
    <property type="entry name" value="WH-like_DNA-bd_sf"/>
</dbReference>
<dbReference type="PRINTS" id="PR00035">
    <property type="entry name" value="HTHGNTR"/>
</dbReference>
<keyword evidence="7" id="KW-1185">Reference proteome</keyword>
<proteinExistence type="predicted"/>
<evidence type="ECO:0000259" key="5">
    <source>
        <dbReference type="PROSITE" id="PS50949"/>
    </source>
</evidence>
<gene>
    <name evidence="6" type="ORF">ACFPC0_25180</name>
</gene>
<feature type="compositionally biased region" description="Low complexity" evidence="4">
    <location>
        <begin position="10"/>
        <end position="21"/>
    </location>
</feature>
<dbReference type="PANTHER" id="PTHR44846:SF17">
    <property type="entry name" value="GNTR-FAMILY TRANSCRIPTIONAL REGULATOR"/>
    <property type="match status" value="1"/>
</dbReference>
<keyword evidence="1" id="KW-0805">Transcription regulation</keyword>
<evidence type="ECO:0000256" key="2">
    <source>
        <dbReference type="ARBA" id="ARBA00023125"/>
    </source>
</evidence>
<dbReference type="SUPFAM" id="SSF46785">
    <property type="entry name" value="Winged helix' DNA-binding domain"/>
    <property type="match status" value="1"/>
</dbReference>
<evidence type="ECO:0000256" key="3">
    <source>
        <dbReference type="ARBA" id="ARBA00023163"/>
    </source>
</evidence>
<name>A0ABV8TJZ2_9ACTN</name>
<dbReference type="InterPro" id="IPR000524">
    <property type="entry name" value="Tscrpt_reg_HTH_GntR"/>
</dbReference>
<keyword evidence="3" id="KW-0804">Transcription</keyword>
<comment type="caution">
    <text evidence="6">The sequence shown here is derived from an EMBL/GenBank/DDBJ whole genome shotgun (WGS) entry which is preliminary data.</text>
</comment>
<dbReference type="Pfam" id="PF00392">
    <property type="entry name" value="GntR"/>
    <property type="match status" value="1"/>
</dbReference>
<feature type="domain" description="HTH gntR-type" evidence="5">
    <location>
        <begin position="33"/>
        <end position="100"/>
    </location>
</feature>
<evidence type="ECO:0000256" key="4">
    <source>
        <dbReference type="SAM" id="MobiDB-lite"/>
    </source>
</evidence>
<dbReference type="InterPro" id="IPR036390">
    <property type="entry name" value="WH_DNA-bd_sf"/>
</dbReference>